<proteinExistence type="predicted"/>
<protein>
    <submittedName>
        <fullName evidence="1">Uncharacterized protein</fullName>
    </submittedName>
</protein>
<name>A0A0F9W469_9ZZZZ</name>
<comment type="caution">
    <text evidence="1">The sequence shown here is derived from an EMBL/GenBank/DDBJ whole genome shotgun (WGS) entry which is preliminary data.</text>
</comment>
<evidence type="ECO:0000313" key="1">
    <source>
        <dbReference type="EMBL" id="KKN72818.1"/>
    </source>
</evidence>
<sequence>MMITKQVKASDFTLELRLNLNNPEQDVLYEKEMEMIVNTIAGAICSSELFPYFMKELKGVVENLMSAVQVEMALEEQP</sequence>
<dbReference type="AlphaFoldDB" id="A0A0F9W469"/>
<dbReference type="EMBL" id="LAZR01000354">
    <property type="protein sequence ID" value="KKN72818.1"/>
    <property type="molecule type" value="Genomic_DNA"/>
</dbReference>
<organism evidence="1">
    <name type="scientific">marine sediment metagenome</name>
    <dbReference type="NCBI Taxonomy" id="412755"/>
    <lineage>
        <taxon>unclassified sequences</taxon>
        <taxon>metagenomes</taxon>
        <taxon>ecological metagenomes</taxon>
    </lineage>
</organism>
<reference evidence="1" key="1">
    <citation type="journal article" date="2015" name="Nature">
        <title>Complex archaea that bridge the gap between prokaryotes and eukaryotes.</title>
        <authorList>
            <person name="Spang A."/>
            <person name="Saw J.H."/>
            <person name="Jorgensen S.L."/>
            <person name="Zaremba-Niedzwiedzka K."/>
            <person name="Martijn J."/>
            <person name="Lind A.E."/>
            <person name="van Eijk R."/>
            <person name="Schleper C."/>
            <person name="Guy L."/>
            <person name="Ettema T.J."/>
        </authorList>
    </citation>
    <scope>NUCLEOTIDE SEQUENCE</scope>
</reference>
<gene>
    <name evidence="1" type="ORF">LCGC14_0406730</name>
</gene>
<accession>A0A0F9W469</accession>